<dbReference type="AlphaFoldDB" id="A0A4U9RGY6"/>
<evidence type="ECO:0000313" key="9">
    <source>
        <dbReference type="EMBL" id="VTQ91232.1"/>
    </source>
</evidence>
<evidence type="ECO:0000256" key="4">
    <source>
        <dbReference type="ARBA" id="ARBA00022475"/>
    </source>
</evidence>
<keyword evidence="10" id="KW-1185">Reference proteome</keyword>
<dbReference type="CDD" id="cd06550">
    <property type="entry name" value="TM_ABC_iron-siderophores_like"/>
    <property type="match status" value="1"/>
</dbReference>
<dbReference type="InterPro" id="IPR037294">
    <property type="entry name" value="ABC_BtuC-like"/>
</dbReference>
<evidence type="ECO:0000256" key="8">
    <source>
        <dbReference type="SAM" id="Phobius"/>
    </source>
</evidence>
<feature type="transmembrane region" description="Helical" evidence="8">
    <location>
        <begin position="271"/>
        <end position="292"/>
    </location>
</feature>
<organism evidence="9 10">
    <name type="scientific">Hathewaya histolytica</name>
    <name type="common">Clostridium histolyticum</name>
    <dbReference type="NCBI Taxonomy" id="1498"/>
    <lineage>
        <taxon>Bacteria</taxon>
        <taxon>Bacillati</taxon>
        <taxon>Bacillota</taxon>
        <taxon>Clostridia</taxon>
        <taxon>Eubacteriales</taxon>
        <taxon>Clostridiaceae</taxon>
        <taxon>Hathewaya</taxon>
    </lineage>
</organism>
<dbReference type="GO" id="GO:0033214">
    <property type="term" value="P:siderophore-iron import into cell"/>
    <property type="evidence" value="ECO:0007669"/>
    <property type="project" value="TreeGrafter"/>
</dbReference>
<dbReference type="FunFam" id="1.10.3470.10:FF:000001">
    <property type="entry name" value="Vitamin B12 ABC transporter permease BtuC"/>
    <property type="match status" value="1"/>
</dbReference>
<evidence type="ECO:0000256" key="3">
    <source>
        <dbReference type="ARBA" id="ARBA00022448"/>
    </source>
</evidence>
<keyword evidence="7 8" id="KW-0472">Membrane</keyword>
<feature type="transmembrane region" description="Helical" evidence="8">
    <location>
        <begin position="179"/>
        <end position="199"/>
    </location>
</feature>
<reference evidence="9 10" key="1">
    <citation type="submission" date="2019-05" db="EMBL/GenBank/DDBJ databases">
        <authorList>
            <consortium name="Pathogen Informatics"/>
        </authorList>
    </citation>
    <scope>NUCLEOTIDE SEQUENCE [LARGE SCALE GENOMIC DNA]</scope>
    <source>
        <strain evidence="9 10">NCTC503</strain>
    </source>
</reference>
<feature type="transmembrane region" description="Helical" evidence="8">
    <location>
        <begin position="298"/>
        <end position="316"/>
    </location>
</feature>
<dbReference type="GO" id="GO:0022857">
    <property type="term" value="F:transmembrane transporter activity"/>
    <property type="evidence" value="ECO:0007669"/>
    <property type="project" value="InterPro"/>
</dbReference>
<evidence type="ECO:0000313" key="10">
    <source>
        <dbReference type="Proteomes" id="UP000308489"/>
    </source>
</evidence>
<dbReference type="Proteomes" id="UP000308489">
    <property type="component" value="Chromosome 1"/>
</dbReference>
<feature type="transmembrane region" description="Helical" evidence="8">
    <location>
        <begin position="56"/>
        <end position="74"/>
    </location>
</feature>
<sequence length="323" mass="35163">MKSKYLLVTSILLLVVVFGISFGGVNIPISHVFKELFLFNHTESHYIIINYRLPRVLIGLLAGFGLSISGALFQGVIKNPLISPDVIGITKGSGVGAVIVLLMFPNAQWLLPIGAFTGAIVVSILLYFLTRKEDFSPKNIVLIGMALGIICGAFINYMITRYSFDINSVLVWLTGSLWGSNYLKVTILAISIAIILPLVLINYRSLNNLILGEEIAISIGENLIGSRIKLMLLGILLCSISVSYVGSLGFVGLIAPHIAKKIVGWNSKYNLMMSALIGAILISIGDLIGRILMPPIEIPVGIFTAIFGVPYLLYLLSKNERRK</sequence>
<dbReference type="RefSeq" id="WP_171012026.1">
    <property type="nucleotide sequence ID" value="NZ_CBCRUQ010000027.1"/>
</dbReference>
<keyword evidence="6 8" id="KW-1133">Transmembrane helix</keyword>
<keyword evidence="4" id="KW-1003">Cell membrane</keyword>
<feature type="transmembrane region" description="Helical" evidence="8">
    <location>
        <begin position="110"/>
        <end position="128"/>
    </location>
</feature>
<protein>
    <submittedName>
        <fullName evidence="9">Ferrichrome ABC transporter permease protein FhuG</fullName>
    </submittedName>
</protein>
<feature type="transmembrane region" description="Helical" evidence="8">
    <location>
        <begin position="86"/>
        <end position="104"/>
    </location>
</feature>
<dbReference type="Pfam" id="PF01032">
    <property type="entry name" value="FecCD"/>
    <property type="match status" value="1"/>
</dbReference>
<comment type="similarity">
    <text evidence="2">Belongs to the binding-protein-dependent transport system permease family. FecCD subfamily.</text>
</comment>
<dbReference type="PANTHER" id="PTHR30472">
    <property type="entry name" value="FERRIC ENTEROBACTIN TRANSPORT SYSTEM PERMEASE PROTEIN"/>
    <property type="match status" value="1"/>
</dbReference>
<gene>
    <name evidence="9" type="primary">fhuG3</name>
    <name evidence="9" type="ORF">NCTC503_01768</name>
</gene>
<comment type="subcellular location">
    <subcellularLocation>
        <location evidence="1">Cell membrane</location>
        <topology evidence="1">Multi-pass membrane protein</topology>
    </subcellularLocation>
</comment>
<evidence type="ECO:0000256" key="1">
    <source>
        <dbReference type="ARBA" id="ARBA00004651"/>
    </source>
</evidence>
<proteinExistence type="inferred from homology"/>
<evidence type="ECO:0000256" key="6">
    <source>
        <dbReference type="ARBA" id="ARBA00022989"/>
    </source>
</evidence>
<name>A0A4U9RGY6_HATHI</name>
<dbReference type="KEGG" id="hhw:NCTC503_01768"/>
<dbReference type="Gene3D" id="1.10.3470.10">
    <property type="entry name" value="ABC transporter involved in vitamin B12 uptake, BtuC"/>
    <property type="match status" value="1"/>
</dbReference>
<dbReference type="GO" id="GO:0005886">
    <property type="term" value="C:plasma membrane"/>
    <property type="evidence" value="ECO:0007669"/>
    <property type="project" value="UniProtKB-SubCell"/>
</dbReference>
<dbReference type="PANTHER" id="PTHR30472:SF37">
    <property type="entry name" value="FE(3+) DICITRATE TRANSPORT SYSTEM PERMEASE PROTEIN FECD-RELATED"/>
    <property type="match status" value="1"/>
</dbReference>
<feature type="transmembrane region" description="Helical" evidence="8">
    <location>
        <begin position="140"/>
        <end position="159"/>
    </location>
</feature>
<keyword evidence="3" id="KW-0813">Transport</keyword>
<accession>A0A4U9RGY6</accession>
<evidence type="ECO:0000256" key="2">
    <source>
        <dbReference type="ARBA" id="ARBA00007935"/>
    </source>
</evidence>
<dbReference type="EMBL" id="LR590481">
    <property type="protein sequence ID" value="VTQ91232.1"/>
    <property type="molecule type" value="Genomic_DNA"/>
</dbReference>
<evidence type="ECO:0000256" key="7">
    <source>
        <dbReference type="ARBA" id="ARBA00023136"/>
    </source>
</evidence>
<dbReference type="InterPro" id="IPR000522">
    <property type="entry name" value="ABC_transptr_permease_BtuC"/>
</dbReference>
<evidence type="ECO:0000256" key="5">
    <source>
        <dbReference type="ARBA" id="ARBA00022692"/>
    </source>
</evidence>
<dbReference type="SUPFAM" id="SSF81345">
    <property type="entry name" value="ABC transporter involved in vitamin B12 uptake, BtuC"/>
    <property type="match status" value="1"/>
</dbReference>
<feature type="transmembrane region" description="Helical" evidence="8">
    <location>
        <begin position="230"/>
        <end position="259"/>
    </location>
</feature>
<keyword evidence="5 8" id="KW-0812">Transmembrane</keyword>